<evidence type="ECO:0000313" key="2">
    <source>
        <dbReference type="EMBL" id="KKW32719.1"/>
    </source>
</evidence>
<organism evidence="2 3">
    <name type="scientific">Candidatus Uhrbacteria bacterium GW2011_GWA2_53_10</name>
    <dbReference type="NCBI Taxonomy" id="1618980"/>
    <lineage>
        <taxon>Bacteria</taxon>
        <taxon>Candidatus Uhriibacteriota</taxon>
    </lineage>
</organism>
<dbReference type="AlphaFoldDB" id="A0A0G2AJF8"/>
<sequence length="140" mass="15255">MGGGVGAGVRDQGIERVIRLVFVGIFIVTMFVALRSASGAPSKNLGLFLAEKIGGHMPEVIAEGMLVEFALYRDEASEQTVYHIAYIDADHEFMDPKFATVERVAVATGMLPQVGENFRLEQWPAKEGKGATLRYVRLGP</sequence>
<dbReference type="Proteomes" id="UP000034711">
    <property type="component" value="Unassembled WGS sequence"/>
</dbReference>
<proteinExistence type="predicted"/>
<accession>A0A0G2AJF8</accession>
<protein>
    <submittedName>
        <fullName evidence="2">Uncharacterized protein</fullName>
    </submittedName>
</protein>
<reference evidence="2 3" key="1">
    <citation type="journal article" date="2015" name="Nature">
        <title>rRNA introns, odd ribosomes, and small enigmatic genomes across a large radiation of phyla.</title>
        <authorList>
            <person name="Brown C.T."/>
            <person name="Hug L.A."/>
            <person name="Thomas B.C."/>
            <person name="Sharon I."/>
            <person name="Castelle C.J."/>
            <person name="Singh A."/>
            <person name="Wilkins M.J."/>
            <person name="Williams K.H."/>
            <person name="Banfield J.F."/>
        </authorList>
    </citation>
    <scope>NUCLEOTIDE SEQUENCE [LARGE SCALE GENOMIC DNA]</scope>
</reference>
<evidence type="ECO:0000256" key="1">
    <source>
        <dbReference type="SAM" id="Phobius"/>
    </source>
</evidence>
<keyword evidence="1" id="KW-1133">Transmembrane helix</keyword>
<evidence type="ECO:0000313" key="3">
    <source>
        <dbReference type="Proteomes" id="UP000034711"/>
    </source>
</evidence>
<name>A0A0G2AJF8_9BACT</name>
<feature type="transmembrane region" description="Helical" evidence="1">
    <location>
        <begin position="17"/>
        <end position="34"/>
    </location>
</feature>
<keyword evidence="1" id="KW-0472">Membrane</keyword>
<gene>
    <name evidence="2" type="ORF">UY77_C0015G0004</name>
</gene>
<comment type="caution">
    <text evidence="2">The sequence shown here is derived from an EMBL/GenBank/DDBJ whole genome shotgun (WGS) entry which is preliminary data.</text>
</comment>
<dbReference type="EMBL" id="LCRI01000015">
    <property type="protein sequence ID" value="KKW32719.1"/>
    <property type="molecule type" value="Genomic_DNA"/>
</dbReference>
<keyword evidence="1" id="KW-0812">Transmembrane</keyword>